<dbReference type="PANTHER" id="PTHR10627:SF31">
    <property type="entry name" value="DODECA-SATELLITE-BINDING PROTEIN 1, ISOFORM A"/>
    <property type="match status" value="1"/>
</dbReference>
<gene>
    <name evidence="10" type="primary">LOC112679808</name>
</gene>
<evidence type="ECO:0000256" key="2">
    <source>
        <dbReference type="ARBA" id="ARBA00022490"/>
    </source>
</evidence>
<dbReference type="SMART" id="SM00322">
    <property type="entry name" value="KH"/>
    <property type="match status" value="7"/>
</dbReference>
<evidence type="ECO:0000256" key="4">
    <source>
        <dbReference type="ARBA" id="ARBA00022884"/>
    </source>
</evidence>
<feature type="domain" description="K Homology" evidence="8">
    <location>
        <begin position="533"/>
        <end position="602"/>
    </location>
</feature>
<dbReference type="InterPro" id="IPR004087">
    <property type="entry name" value="KH_dom"/>
</dbReference>
<evidence type="ECO:0000256" key="6">
    <source>
        <dbReference type="SAM" id="Coils"/>
    </source>
</evidence>
<keyword evidence="9" id="KW-1185">Reference proteome</keyword>
<evidence type="ECO:0000256" key="3">
    <source>
        <dbReference type="ARBA" id="ARBA00022737"/>
    </source>
</evidence>
<dbReference type="OrthoDB" id="10027144at2759"/>
<dbReference type="Proteomes" id="UP000694846">
    <property type="component" value="Unplaced"/>
</dbReference>
<dbReference type="Pfam" id="PF00013">
    <property type="entry name" value="KH_1"/>
    <property type="match status" value="5"/>
</dbReference>
<keyword evidence="4 5" id="KW-0694">RNA-binding</keyword>
<evidence type="ECO:0000313" key="9">
    <source>
        <dbReference type="Proteomes" id="UP000694846"/>
    </source>
</evidence>
<feature type="domain" description="K Homology" evidence="8">
    <location>
        <begin position="677"/>
        <end position="746"/>
    </location>
</feature>
<evidence type="ECO:0000313" key="10">
    <source>
        <dbReference type="RefSeq" id="XP_025405513.1"/>
    </source>
</evidence>
<feature type="compositionally biased region" description="Basic and acidic residues" evidence="7">
    <location>
        <begin position="844"/>
        <end position="855"/>
    </location>
</feature>
<dbReference type="PANTHER" id="PTHR10627">
    <property type="entry name" value="SCP160"/>
    <property type="match status" value="1"/>
</dbReference>
<keyword evidence="2" id="KW-0963">Cytoplasm</keyword>
<feature type="domain" description="K Homology" evidence="8">
    <location>
        <begin position="460"/>
        <end position="530"/>
    </location>
</feature>
<dbReference type="SUPFAM" id="SSF54791">
    <property type="entry name" value="Eukaryotic type KH-domain (KH-domain type I)"/>
    <property type="match status" value="6"/>
</dbReference>
<proteinExistence type="predicted"/>
<dbReference type="RefSeq" id="XP_025405513.1">
    <property type="nucleotide sequence ID" value="XM_025549728.1"/>
</dbReference>
<feature type="coiled-coil region" evidence="6">
    <location>
        <begin position="727"/>
        <end position="754"/>
    </location>
</feature>
<protein>
    <submittedName>
        <fullName evidence="10">Vigilin-like</fullName>
    </submittedName>
</protein>
<reference evidence="10" key="1">
    <citation type="submission" date="2025-08" db="UniProtKB">
        <authorList>
            <consortium name="RefSeq"/>
        </authorList>
    </citation>
    <scope>IDENTIFICATION</scope>
    <source>
        <tissue evidence="10">Whole body</tissue>
    </source>
</reference>
<dbReference type="GO" id="GO:0003729">
    <property type="term" value="F:mRNA binding"/>
    <property type="evidence" value="ECO:0007669"/>
    <property type="project" value="TreeGrafter"/>
</dbReference>
<feature type="domain" description="K Homology" evidence="8">
    <location>
        <begin position="750"/>
        <end position="819"/>
    </location>
</feature>
<keyword evidence="6" id="KW-0175">Coiled coil</keyword>
<keyword evidence="3" id="KW-0677">Repeat</keyword>
<feature type="domain" description="K Homology" evidence="8">
    <location>
        <begin position="314"/>
        <end position="383"/>
    </location>
</feature>
<dbReference type="Pfam" id="PF24668">
    <property type="entry name" value="KH_Vigilin"/>
    <property type="match status" value="1"/>
</dbReference>
<accession>A0A8B8F491</accession>
<evidence type="ECO:0000256" key="5">
    <source>
        <dbReference type="PROSITE-ProRule" id="PRU00117"/>
    </source>
</evidence>
<dbReference type="GO" id="GO:0010468">
    <property type="term" value="P:regulation of gene expression"/>
    <property type="evidence" value="ECO:0007669"/>
    <property type="project" value="UniProtKB-ARBA"/>
</dbReference>
<evidence type="ECO:0000256" key="1">
    <source>
        <dbReference type="ARBA" id="ARBA00004496"/>
    </source>
</evidence>
<feature type="domain" description="K Homology" evidence="8">
    <location>
        <begin position="237"/>
        <end position="310"/>
    </location>
</feature>
<dbReference type="InterPro" id="IPR036612">
    <property type="entry name" value="KH_dom_type_1_sf"/>
</dbReference>
<evidence type="ECO:0000256" key="7">
    <source>
        <dbReference type="SAM" id="MobiDB-lite"/>
    </source>
</evidence>
<dbReference type="PROSITE" id="PS50084">
    <property type="entry name" value="KH_TYPE_1"/>
    <property type="match status" value="5"/>
</dbReference>
<dbReference type="GeneID" id="112679808"/>
<sequence length="855" mass="96780">MQPYKEHDQSELPSKNKNFHVGLVEILAFIEDICFSAGEKMFSAIFDPGFNDLASEDITLAGRSYKQPLWFCAGFLPEREITIIGKNENFVIIVSALRERKVIQYLFRATIIMMKNMSMVSGQLSSGDSKNNGNSYDLVFPALPVSKTSVTIGTIPFKKRSNIISSTVNEIITIPAQDQNWGRNSQLEQEKCKEIYIKIGKEHNVGMEIFTSKTMDLTLLISGNRINVERAKQKIIASNQTQIKTTATQFPKEHRSKLLGKQGLNLKCIEKRTGARIQIPCMNYSSDIIYITGTKDATKKVVEELEEIIFKLKNKIEKEIKIDQRHHGAIIGVKGEKVRELQKILNVQIIFPGLVEARNNLVKIRGFNDDVNKAFKSLAELAEVLDETNYALEIPIFKQFHKLSAGKRAVFIKKIREETDTRIFLPREGDNSNVIKVMGNKRKVLIAYDMIKEVQNEIGDIITKEMVLGNVKVRNVIVNLGNKFIQSIKEDCGDNVILNLPTVKGDNTIVIKGPEDDVKNVIIQIQTMVDEVHKYVFDLKVNPKFHKYLIGTNGVNVKKIRYLTNTRIIFPLETDSTNENITIVGKKKNVNKAKAKFEVMITDIGNVIEEHVEINEKNHVTLVVNQKECLHKLEKECDVKKEFPKLGAGDRVVISDRKADVALAKQRLLDHAKVLENTIRTAVNVDPKYHNYFVARRGEIINRIINECNGVCITFPKIASSNSAVIIKGDKINVEEAKRKIEEIVKDLKNIIEVTMNVSPKYHHHFVAHHAEVINQISGKHNGVTVKFPQVNSNSCKVLIKGHKDYVKNVINEIDNIIINLRRSSGAVDATHRGLRDLGPSIQKKTDMNKNRSSR</sequence>
<dbReference type="AlphaFoldDB" id="A0A8B8F491"/>
<dbReference type="Gene3D" id="3.30.1370.10">
    <property type="entry name" value="K Homology domain, type 1"/>
    <property type="match status" value="8"/>
</dbReference>
<dbReference type="InterPro" id="IPR057778">
    <property type="entry name" value="KH_Vigilin_N"/>
</dbReference>
<evidence type="ECO:0000259" key="8">
    <source>
        <dbReference type="SMART" id="SM00322"/>
    </source>
</evidence>
<feature type="coiled-coil region" evidence="6">
    <location>
        <begin position="295"/>
        <end position="322"/>
    </location>
</feature>
<dbReference type="InterPro" id="IPR004088">
    <property type="entry name" value="KH_dom_type_1"/>
</dbReference>
<name>A0A8B8F491_9HEMI</name>
<feature type="region of interest" description="Disordered" evidence="7">
    <location>
        <begin position="832"/>
        <end position="855"/>
    </location>
</feature>
<comment type="subcellular location">
    <subcellularLocation>
        <location evidence="1">Cytoplasm</location>
    </subcellularLocation>
</comment>
<feature type="domain" description="K Homology" evidence="8">
    <location>
        <begin position="388"/>
        <end position="456"/>
    </location>
</feature>
<organism evidence="9 10">
    <name type="scientific">Sipha flava</name>
    <name type="common">yellow sugarcane aphid</name>
    <dbReference type="NCBI Taxonomy" id="143950"/>
    <lineage>
        <taxon>Eukaryota</taxon>
        <taxon>Metazoa</taxon>
        <taxon>Ecdysozoa</taxon>
        <taxon>Arthropoda</taxon>
        <taxon>Hexapoda</taxon>
        <taxon>Insecta</taxon>
        <taxon>Pterygota</taxon>
        <taxon>Neoptera</taxon>
        <taxon>Paraneoptera</taxon>
        <taxon>Hemiptera</taxon>
        <taxon>Sternorrhyncha</taxon>
        <taxon>Aphidomorpha</taxon>
        <taxon>Aphidoidea</taxon>
        <taxon>Aphididae</taxon>
        <taxon>Sipha</taxon>
    </lineage>
</organism>